<dbReference type="Proteomes" id="UP001208017">
    <property type="component" value="Unassembled WGS sequence"/>
</dbReference>
<evidence type="ECO:0000313" key="1">
    <source>
        <dbReference type="EMBL" id="MCX7568636.1"/>
    </source>
</evidence>
<keyword evidence="2" id="KW-1185">Reference proteome</keyword>
<dbReference type="InterPro" id="IPR026838">
    <property type="entry name" value="YheC/D"/>
</dbReference>
<proteinExistence type="predicted"/>
<reference evidence="1 2" key="1">
    <citation type="submission" date="2022-11" db="EMBL/GenBank/DDBJ databases">
        <title>Study of microbial diversity in lake waters.</title>
        <authorList>
            <person name="Zhang J."/>
        </authorList>
    </citation>
    <scope>NUCLEOTIDE SEQUENCE [LARGE SCALE GENOMIC DNA]</scope>
    <source>
        <strain evidence="1 2">DT12</strain>
    </source>
</reference>
<protein>
    <submittedName>
        <fullName evidence="1">YheC/YheD family protein</fullName>
    </submittedName>
</protein>
<dbReference type="RefSeq" id="WP_267149877.1">
    <property type="nucleotide sequence ID" value="NZ_JAPMLT010000001.1"/>
</dbReference>
<dbReference type="SUPFAM" id="SSF56059">
    <property type="entry name" value="Glutathione synthetase ATP-binding domain-like"/>
    <property type="match status" value="1"/>
</dbReference>
<dbReference type="EMBL" id="JAPMLT010000001">
    <property type="protein sequence ID" value="MCX7568636.1"/>
    <property type="molecule type" value="Genomic_DNA"/>
</dbReference>
<sequence length="458" mass="51676">MNRKDIIHIGVRAHPDGGPAHAAKDPARHWYLSISETARREMRLPYHKRLRVRLSPHGSPVILPVVPTWRTAVHAEDTLLPVRVSKNKQGIVLGPIIGILTVKRPGATTFRGNRANFRDIAKMGKRLGLTVAVFTPEGLAKGGDSVLGYIHAGPRKGATGTKWRQVVLPLPSVVYNRVPDRESEARADVVRAKKWLAERGIPLFNNGFFNKADLYRWLQDDQETAPYLPRTAPLESHDQLRRWVRQHELLYVKPVDGKAGDGIIQVRREGERFRVTYQNNGKRSHTTHKNRQDAADAVWSRTRGRDYLLQQGIYLTSHAGRHFDLRLLLQKNRYGNWQVTGMGARIADADGITTHVPNGGQIEKADKLLRASFGRQKGDEVGNKVKQTALRLAETIERAATRDGGLIGEMSMDIGLASDGKLWFFEANAKPMKFDEPYIRAKSLMRLLHYCEFLTRSN</sequence>
<organism evidence="1 2">
    <name type="scientific">Tumebacillus lacus</name>
    <dbReference type="NCBI Taxonomy" id="2995335"/>
    <lineage>
        <taxon>Bacteria</taxon>
        <taxon>Bacillati</taxon>
        <taxon>Bacillota</taxon>
        <taxon>Bacilli</taxon>
        <taxon>Bacillales</taxon>
        <taxon>Alicyclobacillaceae</taxon>
        <taxon>Tumebacillus</taxon>
    </lineage>
</organism>
<evidence type="ECO:0000313" key="2">
    <source>
        <dbReference type="Proteomes" id="UP001208017"/>
    </source>
</evidence>
<gene>
    <name evidence="1" type="ORF">OS242_01460</name>
</gene>
<accession>A0ABT3WVL0</accession>
<name>A0ABT3WVL0_9BACL</name>
<dbReference type="Pfam" id="PF14398">
    <property type="entry name" value="ATPgrasp_YheCD"/>
    <property type="match status" value="1"/>
</dbReference>
<comment type="caution">
    <text evidence="1">The sequence shown here is derived from an EMBL/GenBank/DDBJ whole genome shotgun (WGS) entry which is preliminary data.</text>
</comment>